<reference evidence="2" key="2">
    <citation type="journal article" date="2019" name="Genome Biol. Evol.">
        <title>Day and night: Metabolic profiles and evolutionary relationships of six axenic non-marine cyanobacteria.</title>
        <authorList>
            <person name="Will S.E."/>
            <person name="Henke P."/>
            <person name="Boedeker C."/>
            <person name="Huang S."/>
            <person name="Brinkmann H."/>
            <person name="Rohde M."/>
            <person name="Jarek M."/>
            <person name="Friedl T."/>
            <person name="Seufert S."/>
            <person name="Schumacher M."/>
            <person name="Overmann J."/>
            <person name="Neumann-Schaal M."/>
            <person name="Petersen J."/>
        </authorList>
    </citation>
    <scope>NUCLEOTIDE SEQUENCE [LARGE SCALE GENOMIC DNA]</scope>
    <source>
        <strain evidence="2">PCC 7102</strain>
    </source>
</reference>
<dbReference type="Pfam" id="PF00395">
    <property type="entry name" value="SLH"/>
    <property type="match status" value="1"/>
</dbReference>
<evidence type="ECO:0000313" key="3">
    <source>
        <dbReference type="Proteomes" id="UP000271624"/>
    </source>
</evidence>
<reference evidence="2" key="1">
    <citation type="submission" date="2018-12" db="EMBL/GenBank/DDBJ databases">
        <authorList>
            <person name="Will S."/>
            <person name="Neumann-Schaal M."/>
            <person name="Henke P."/>
        </authorList>
    </citation>
    <scope>NUCLEOTIDE SEQUENCE</scope>
    <source>
        <strain evidence="2">PCC 7102</strain>
    </source>
</reference>
<name>A0A3S1AHI6_9CYAN</name>
<dbReference type="PROSITE" id="PS51272">
    <property type="entry name" value="SLH"/>
    <property type="match status" value="1"/>
</dbReference>
<sequence length="114" mass="12770">MLFKLSRLIYFTSAASICITNICFNSSKLLAQTNNQNNPQLGCLSGYPDGTFRGDRAMTRYEFAAALAACLNQVEQNIPNQTNGLAPKSDLENLVQRQQKLNQELQELNNRVKD</sequence>
<feature type="domain" description="SLH" evidence="1">
    <location>
        <begin position="10"/>
        <end position="81"/>
    </location>
</feature>
<organism evidence="2 3">
    <name type="scientific">Dulcicalothrix desertica PCC 7102</name>
    <dbReference type="NCBI Taxonomy" id="232991"/>
    <lineage>
        <taxon>Bacteria</taxon>
        <taxon>Bacillati</taxon>
        <taxon>Cyanobacteriota</taxon>
        <taxon>Cyanophyceae</taxon>
        <taxon>Nostocales</taxon>
        <taxon>Calotrichaceae</taxon>
        <taxon>Dulcicalothrix</taxon>
    </lineage>
</organism>
<dbReference type="Proteomes" id="UP000271624">
    <property type="component" value="Unassembled WGS sequence"/>
</dbReference>
<proteinExistence type="predicted"/>
<dbReference type="OrthoDB" id="468251at2"/>
<dbReference type="InterPro" id="IPR001119">
    <property type="entry name" value="SLH_dom"/>
</dbReference>
<dbReference type="AlphaFoldDB" id="A0A3S1AHI6"/>
<evidence type="ECO:0000313" key="2">
    <source>
        <dbReference type="EMBL" id="RUT00946.1"/>
    </source>
</evidence>
<evidence type="ECO:0000259" key="1">
    <source>
        <dbReference type="PROSITE" id="PS51272"/>
    </source>
</evidence>
<dbReference type="EMBL" id="RSCL01000021">
    <property type="protein sequence ID" value="RUT00946.1"/>
    <property type="molecule type" value="Genomic_DNA"/>
</dbReference>
<dbReference type="InterPro" id="IPR051465">
    <property type="entry name" value="Cell_Envelope_Struct_Comp"/>
</dbReference>
<gene>
    <name evidence="2" type="ORF">DSM106972_069520</name>
</gene>
<comment type="caution">
    <text evidence="2">The sequence shown here is derived from an EMBL/GenBank/DDBJ whole genome shotgun (WGS) entry which is preliminary data.</text>
</comment>
<protein>
    <recommendedName>
        <fullName evidence="1">SLH domain-containing protein</fullName>
    </recommendedName>
</protein>
<dbReference type="PANTHER" id="PTHR43308">
    <property type="entry name" value="OUTER MEMBRANE PROTEIN ALPHA-RELATED"/>
    <property type="match status" value="1"/>
</dbReference>
<keyword evidence="3" id="KW-1185">Reference proteome</keyword>
<dbReference type="PANTHER" id="PTHR43308:SF1">
    <property type="entry name" value="OUTER MEMBRANE PROTEIN ALPHA"/>
    <property type="match status" value="1"/>
</dbReference>
<accession>A0A3S1AHI6</accession>
<dbReference type="RefSeq" id="WP_127085090.1">
    <property type="nucleotide sequence ID" value="NZ_RSCL01000021.1"/>
</dbReference>